<accession>A0ABP5WVN7</accession>
<keyword evidence="1" id="KW-0732">Signal</keyword>
<evidence type="ECO:0000313" key="3">
    <source>
        <dbReference type="Proteomes" id="UP001501638"/>
    </source>
</evidence>
<keyword evidence="3" id="KW-1185">Reference proteome</keyword>
<comment type="caution">
    <text evidence="2">The sequence shown here is derived from an EMBL/GenBank/DDBJ whole genome shotgun (WGS) entry which is preliminary data.</text>
</comment>
<dbReference type="SUPFAM" id="SSF51695">
    <property type="entry name" value="PLC-like phosphodiesterases"/>
    <property type="match status" value="1"/>
</dbReference>
<sequence length="392" mass="43084">MRTPNRFRLRRPVPAAIALAAVAALLSALSASSAAEARPGAPAGEPRINQIQVMATHNSYHREVSFAEQKVMERYDPNFGTLLYSHASLPAQFAEQRVRGIELDVFPDPEGGLYADPLVREEAGLPAPTDPAWRTPGFKVLHWADFDQETSCVTLRTCLTQVRDWSRRNPGHVTVPILLELKRTDPRLEERGGAKSPPWDTAMLDALDAEIRTVFGDEATITPDDVRRRGETLEQSVLRHGWPTLAASRGTVMFLMDNDDRTLQDAYRAGGRESLQGRVLFTDSRPGRPDAAFVKWNDPTGENRAVIEDLVARGYYVRTRSDVPLDQAASGDTSRLRAALESGAQMVSTDFPAPGMAARYGSDYVARLPGGATARCNPVSAPPRCPTGRLER</sequence>
<protein>
    <submittedName>
        <fullName evidence="2">Phosphatidylinositol-specific phospholipase C1-like protein</fullName>
    </submittedName>
</protein>
<dbReference type="Gene3D" id="3.20.20.190">
    <property type="entry name" value="Phosphatidylinositol (PI) phosphodiesterase"/>
    <property type="match status" value="1"/>
</dbReference>
<evidence type="ECO:0000313" key="2">
    <source>
        <dbReference type="EMBL" id="GAA2437892.1"/>
    </source>
</evidence>
<reference evidence="3" key="1">
    <citation type="journal article" date="2019" name="Int. J. Syst. Evol. Microbiol.">
        <title>The Global Catalogue of Microorganisms (GCM) 10K type strain sequencing project: providing services to taxonomists for standard genome sequencing and annotation.</title>
        <authorList>
            <consortium name="The Broad Institute Genomics Platform"/>
            <consortium name="The Broad Institute Genome Sequencing Center for Infectious Disease"/>
            <person name="Wu L."/>
            <person name="Ma J."/>
        </authorList>
    </citation>
    <scope>NUCLEOTIDE SEQUENCE [LARGE SCALE GENOMIC DNA]</scope>
    <source>
        <strain evidence="3">JCM 6305</strain>
    </source>
</reference>
<feature type="chain" id="PRO_5045588817" evidence="1">
    <location>
        <begin position="35"/>
        <end position="392"/>
    </location>
</feature>
<organism evidence="2 3">
    <name type="scientific">Streptomyces macrosporus</name>
    <dbReference type="NCBI Taxonomy" id="44032"/>
    <lineage>
        <taxon>Bacteria</taxon>
        <taxon>Bacillati</taxon>
        <taxon>Actinomycetota</taxon>
        <taxon>Actinomycetes</taxon>
        <taxon>Kitasatosporales</taxon>
        <taxon>Streptomycetaceae</taxon>
        <taxon>Streptomyces</taxon>
    </lineage>
</organism>
<evidence type="ECO:0000256" key="1">
    <source>
        <dbReference type="SAM" id="SignalP"/>
    </source>
</evidence>
<dbReference type="EMBL" id="BAAASZ010000017">
    <property type="protein sequence ID" value="GAA2437892.1"/>
    <property type="molecule type" value="Genomic_DNA"/>
</dbReference>
<name>A0ABP5WVN7_9ACTN</name>
<feature type="signal peptide" evidence="1">
    <location>
        <begin position="1"/>
        <end position="34"/>
    </location>
</feature>
<dbReference type="RefSeq" id="WP_344321951.1">
    <property type="nucleotide sequence ID" value="NZ_BAAASZ010000017.1"/>
</dbReference>
<dbReference type="CDD" id="cd08589">
    <property type="entry name" value="PI-PLCc_SaPLC1_like"/>
    <property type="match status" value="1"/>
</dbReference>
<dbReference type="InterPro" id="IPR032075">
    <property type="entry name" value="PI-PLC-C1"/>
</dbReference>
<dbReference type="Pfam" id="PF16670">
    <property type="entry name" value="PI-PLC-C1"/>
    <property type="match status" value="1"/>
</dbReference>
<dbReference type="InterPro" id="IPR017946">
    <property type="entry name" value="PLC-like_Pdiesterase_TIM-brl"/>
</dbReference>
<dbReference type="Proteomes" id="UP001501638">
    <property type="component" value="Unassembled WGS sequence"/>
</dbReference>
<proteinExistence type="predicted"/>
<gene>
    <name evidence="2" type="ORF">GCM10010405_21490</name>
</gene>